<dbReference type="Pfam" id="PF14392">
    <property type="entry name" value="zf-CCHC_4"/>
    <property type="match status" value="1"/>
</dbReference>
<evidence type="ECO:0000256" key="2">
    <source>
        <dbReference type="ARBA" id="ARBA00022630"/>
    </source>
</evidence>
<dbReference type="Gramene" id="evm.model.05.549">
    <property type="protein sequence ID" value="cds.evm.model.05.549"/>
    <property type="gene ID" value="evm.TU.05.549"/>
</dbReference>
<evidence type="ECO:0000313" key="7">
    <source>
        <dbReference type="Proteomes" id="UP000596661"/>
    </source>
</evidence>
<dbReference type="InterPro" id="IPR000477">
    <property type="entry name" value="RT_dom"/>
</dbReference>
<dbReference type="Pfam" id="PF05199">
    <property type="entry name" value="GMC_oxred_C"/>
    <property type="match status" value="1"/>
</dbReference>
<evidence type="ECO:0000256" key="4">
    <source>
        <dbReference type="ARBA" id="ARBA00022827"/>
    </source>
</evidence>
<dbReference type="GO" id="GO:0003676">
    <property type="term" value="F:nucleic acid binding"/>
    <property type="evidence" value="ECO:0007669"/>
    <property type="project" value="InterPro"/>
</dbReference>
<dbReference type="Pfam" id="PF13966">
    <property type="entry name" value="zf-RVT"/>
    <property type="match status" value="1"/>
</dbReference>
<dbReference type="Pfam" id="PF14111">
    <property type="entry name" value="DUF4283"/>
    <property type="match status" value="1"/>
</dbReference>
<evidence type="ECO:0000256" key="1">
    <source>
        <dbReference type="ARBA" id="ARBA00001974"/>
    </source>
</evidence>
<dbReference type="GO" id="GO:0016614">
    <property type="term" value="F:oxidoreductase activity, acting on CH-OH group of donors"/>
    <property type="evidence" value="ECO:0007669"/>
    <property type="project" value="InterPro"/>
</dbReference>
<evidence type="ECO:0000313" key="6">
    <source>
        <dbReference type="EnsemblPlants" id="cds.evm.model.05.549"/>
    </source>
</evidence>
<dbReference type="Pfam" id="PF03372">
    <property type="entry name" value="Exo_endo_phos"/>
    <property type="match status" value="1"/>
</dbReference>
<dbReference type="InterPro" id="IPR002156">
    <property type="entry name" value="RNaseH_domain"/>
</dbReference>
<dbReference type="InterPro" id="IPR007867">
    <property type="entry name" value="GMC_OxRtase_C"/>
</dbReference>
<proteinExistence type="predicted"/>
<dbReference type="CDD" id="cd06222">
    <property type="entry name" value="RNase_H_like"/>
    <property type="match status" value="1"/>
</dbReference>
<feature type="domain" description="Reverse transcriptase" evidence="5">
    <location>
        <begin position="1356"/>
        <end position="1626"/>
    </location>
</feature>
<dbReference type="GO" id="GO:0050660">
    <property type="term" value="F:flavin adenine dinucleotide binding"/>
    <property type="evidence" value="ECO:0007669"/>
    <property type="project" value="InterPro"/>
</dbReference>
<dbReference type="InterPro" id="IPR044730">
    <property type="entry name" value="RNase_H-like_dom_plant"/>
</dbReference>
<dbReference type="InterPro" id="IPR000172">
    <property type="entry name" value="GMC_OxRdtase_N"/>
</dbReference>
<dbReference type="Gene3D" id="3.60.10.10">
    <property type="entry name" value="Endonuclease/exonuclease/phosphatase"/>
    <property type="match status" value="1"/>
</dbReference>
<dbReference type="InterPro" id="IPR012337">
    <property type="entry name" value="RNaseH-like_sf"/>
</dbReference>
<dbReference type="PROSITE" id="PS00624">
    <property type="entry name" value="GMC_OXRED_2"/>
    <property type="match status" value="1"/>
</dbReference>
<dbReference type="Pfam" id="PF13456">
    <property type="entry name" value="RVT_3"/>
    <property type="match status" value="1"/>
</dbReference>
<organism evidence="6 7">
    <name type="scientific">Cannabis sativa</name>
    <name type="common">Hemp</name>
    <name type="synonym">Marijuana</name>
    <dbReference type="NCBI Taxonomy" id="3483"/>
    <lineage>
        <taxon>Eukaryota</taxon>
        <taxon>Viridiplantae</taxon>
        <taxon>Streptophyta</taxon>
        <taxon>Embryophyta</taxon>
        <taxon>Tracheophyta</taxon>
        <taxon>Spermatophyta</taxon>
        <taxon>Magnoliopsida</taxon>
        <taxon>eudicotyledons</taxon>
        <taxon>Gunneridae</taxon>
        <taxon>Pentapetalae</taxon>
        <taxon>rosids</taxon>
        <taxon>fabids</taxon>
        <taxon>Rosales</taxon>
        <taxon>Cannabaceae</taxon>
        <taxon>Cannabis</taxon>
    </lineage>
</organism>
<keyword evidence="3" id="KW-0732">Signal</keyword>
<dbReference type="InterPro" id="IPR036691">
    <property type="entry name" value="Endo/exonu/phosph_ase_sf"/>
</dbReference>
<comment type="cofactor">
    <cofactor evidence="1">
        <name>FAD</name>
        <dbReference type="ChEBI" id="CHEBI:57692"/>
    </cofactor>
</comment>
<dbReference type="PROSITE" id="PS50878">
    <property type="entry name" value="RT_POL"/>
    <property type="match status" value="1"/>
</dbReference>
<protein>
    <recommendedName>
        <fullName evidence="5">Reverse transcriptase domain-containing protein</fullName>
    </recommendedName>
</protein>
<sequence length="2238" mass="252425">MKDATSAPAVERYDYIIIGGGTASCPLAATLSQNATVLVLERGGSPYDNPSVTNITSFLSTLLDLTPTSPAQLFISEDGVYNHRPRVLGGGSSINAGFYTRASAEYVEKAGWDKTLVEESYEWVEKKVAFKPVLGPWQSAVRDGLLEEGVSPNNGFTFEHLHGTKVGGTIFDKHGHRHTAANLLQYADPKKIVVYLRATVHKILFRNKPGMSRREAYGVIYKDWNGGVHRALLIDNSKNEIIVSAGALGSPQLLMLSGIGPANHLKDHRIPVVMDQPMVGQGMSDNSMNLVFIPSANPVEVSLVQTVGITSSNSFIEAASGLSISLSWAKILTKYFQPFINQKVVPDNLTINGGVILQKIDGPLSTGHLQLKNTNPADNPSVTFNYYKEEQDLNKCVEGMKTIKKVIMSKAFSKLRYGQIPVQVYTSLISVVPLNLRPRHIGDSFSLEQFCKDTVMTIWHYHGGCQVGKVVDNEYKVLGVDALRVVDGSTFLASPGTNPQATVMMLGRLTCGMASSSNQINGIDERYAQIQIDDEEEGILIEEEAEGEELIFDDRWCLVGKFLSGRGIDFDAMRHLMASLWQPGKGVYVKELDTNRYLFQFYHEIDIQNVIDGSPWTFNKAPLIFHRLKRGENPKMVHLHKLDMWIQIHDLVSGFMMEKVVRSAATYVGTFVKTDPKNFNGIWRDYLRVRATVDIEKPLKRRMKLCKENGEWIWANFKYEHVPTFCFVCGIIGHSERFCPKRFEQDLSQVVKPYGIAMKAQTRKRNYLIGAQWLKTGNDDLQSDVGGGDRRAGAVTHGGADAKIMETDPMISERNGGSLILGDDIQGSNGGDVQKGKNVVEDEDVIDLERVNSAHKEMTLYLETKKRRMDTGDVISGGEVAMDKEDLIMAQVNEFEVGSKNMMKDLVVQKKPDIVFLCETLSRKDMVEKLRVSLGFEGAMAVDVQGRSGGVAMLWRDNTEIHVLGVGTNYIDVSVKSSEGEIWRLTGLYGEPNRNLRKRTWELLRNLKARYDLPWCIVGDVNNVTSQQDKRGGNLYPNWLIDGFCGVLEDCDLHDMDLNGYPYTWERGRGTNDWIEVRIDRALVSQRWLDLFPTGKLFNLEVSTSDHCPLLLNTVMAVAPVRNRTFRFENCWLKEPICLRMVEEKWLQSAGLPLMDKVQQCGEMLLAWGSDYTGNFKKRIHECKAEIRKWKTGRDVAAITKYKEAQNNLNNILLQREIFWKQRSKQLWLREGDQNSKFFHAKATSRRRSNLIHKLRNNNGEWVGWEDELPNVVTSYFQQLFAFEDGDYRDVLNCLQPTIREEQNDVLIEPVTTEEIKKALFQMHPDKSPGPDGMTPGFYQKFWHIVGDDIVKLVRTFFIDETFPSGLNNTNIVLIPKKKVPESMSDLRPISLCNVVYKVISKVIANRLKIALPNAISTTQSAFLPGRLISDNIMVSFEIMHYLKRKRVGKEGCMALKLDMSKAYDRVGWSFLEAMLLRMGFCRKIVSLIMCCVSTVAYNVTYGGKVMGPILPRRGIRQGDPLSPYLFLVCAEGLSSLLQQYERNRWLTGCQVARGAPRVSHMLFADDSYVYCKANESEASRVLQLLQVYQRASGQQVNYAKSSIFFSNNTSDVTRQRMSEMLGMVEALENSFYLGLPCIMGRNKNAILGFLKDKMQKKIFSWESRFLSKAGKEVLLKSVAQALPSYAMSVFLLTKEICSNLEGLMSKFWWKSQASSTSKGVSWMSWKRLCRHKDKGGIGFRDLRNYNLAFLGKQGWRLLNNENSLVSRIYKARYYPSGSYLTASLGPNPSFIWRSIYEAKDLVASGVRKAIGDGTTVNILQDPWLPEANNPFVISDHPALEGQMVHSLLSAGQRSWDLDVIQDLFGERDRQLILSIQLSERVERDSWYWRLENTGLYTIKSAYNFLQDSTAVDMVVQQGYKQLWKIDIPPKVQHFLWRAASGCLPTRVQLNTRHVNVDNMCPFCHQAPETICHVLLNCAFSRACWTVSSVDLGAVPVQDFGDWFFNITSCNTTEVVREVAMVGWKIWAVRNDLVWNEKTCSAIEVVRSARVVLDQWKNAQSQKMGALLIDDINNVSERWRKPSLNMVKINVDGAIFQEENKFGFGLVVRDHSCRLIEAVSGSRFGAVHPGVAEVIGVKEALSWIKRKQWSNVVVETDALVVVQAIKGSVNMPSQFGMLVRDCRDLMATLNNVSLCFVERSANKAAHCVARGSCSLPDCTFSEHDAPFVLNSIVFAESY</sequence>
<dbReference type="InterPro" id="IPR005135">
    <property type="entry name" value="Endo/exonuclease/phosphatase"/>
</dbReference>
<dbReference type="CDD" id="cd01650">
    <property type="entry name" value="RT_nLTR_like"/>
    <property type="match status" value="1"/>
</dbReference>
<dbReference type="InterPro" id="IPR025558">
    <property type="entry name" value="DUF4283"/>
</dbReference>
<dbReference type="Proteomes" id="UP000596661">
    <property type="component" value="Chromosome 5"/>
</dbReference>
<dbReference type="InterPro" id="IPR051871">
    <property type="entry name" value="GMC_Oxidoreductase-Related"/>
</dbReference>
<dbReference type="SUPFAM" id="SSF51905">
    <property type="entry name" value="FAD/NAD(P)-binding domain"/>
    <property type="match status" value="1"/>
</dbReference>
<name>A0A803PQW0_CANSA</name>
<dbReference type="EMBL" id="UZAU01000430">
    <property type="status" value="NOT_ANNOTATED_CDS"/>
    <property type="molecule type" value="Genomic_DNA"/>
</dbReference>
<dbReference type="InterPro" id="IPR026960">
    <property type="entry name" value="RVT-Znf"/>
</dbReference>
<dbReference type="PANTHER" id="PTHR45968:SF31">
    <property type="entry name" value="GLUCOSE-METHANOL-CHOLINE (GMC) OXIDOREDUCTASE FAMILY PROTEIN"/>
    <property type="match status" value="1"/>
</dbReference>
<keyword evidence="7" id="KW-1185">Reference proteome</keyword>
<dbReference type="SUPFAM" id="SSF56219">
    <property type="entry name" value="DNase I-like"/>
    <property type="match status" value="1"/>
</dbReference>
<dbReference type="PROSITE" id="PS51257">
    <property type="entry name" value="PROKAR_LIPOPROTEIN"/>
    <property type="match status" value="1"/>
</dbReference>
<dbReference type="SUPFAM" id="SSF54373">
    <property type="entry name" value="FAD-linked reductases, C-terminal domain"/>
    <property type="match status" value="1"/>
</dbReference>
<dbReference type="GO" id="GO:0004523">
    <property type="term" value="F:RNA-DNA hybrid ribonuclease activity"/>
    <property type="evidence" value="ECO:0007669"/>
    <property type="project" value="InterPro"/>
</dbReference>
<dbReference type="SUPFAM" id="SSF53098">
    <property type="entry name" value="Ribonuclease H-like"/>
    <property type="match status" value="1"/>
</dbReference>
<dbReference type="Gene3D" id="3.30.420.10">
    <property type="entry name" value="Ribonuclease H-like superfamily/Ribonuclease H"/>
    <property type="match status" value="1"/>
</dbReference>
<dbReference type="Gene3D" id="3.50.50.60">
    <property type="entry name" value="FAD/NAD(P)-binding domain"/>
    <property type="match status" value="1"/>
</dbReference>
<dbReference type="InterPro" id="IPR036188">
    <property type="entry name" value="FAD/NAD-bd_sf"/>
</dbReference>
<dbReference type="InterPro" id="IPR025836">
    <property type="entry name" value="Zn_knuckle_CX2CX4HX4C"/>
</dbReference>
<dbReference type="Pfam" id="PF00732">
    <property type="entry name" value="GMC_oxred_N"/>
    <property type="match status" value="1"/>
</dbReference>
<dbReference type="EnsemblPlants" id="evm.model.05.549">
    <property type="protein sequence ID" value="cds.evm.model.05.549"/>
    <property type="gene ID" value="evm.TU.05.549"/>
</dbReference>
<reference evidence="6" key="1">
    <citation type="submission" date="2018-11" db="EMBL/GenBank/DDBJ databases">
        <authorList>
            <person name="Grassa J C."/>
        </authorList>
    </citation>
    <scope>NUCLEOTIDE SEQUENCE [LARGE SCALE GENOMIC DNA]</scope>
</reference>
<evidence type="ECO:0000259" key="5">
    <source>
        <dbReference type="PROSITE" id="PS50878"/>
    </source>
</evidence>
<dbReference type="Pfam" id="PF00078">
    <property type="entry name" value="RVT_1"/>
    <property type="match status" value="1"/>
</dbReference>
<dbReference type="InterPro" id="IPR036397">
    <property type="entry name" value="RNaseH_sf"/>
</dbReference>
<keyword evidence="4" id="KW-0274">FAD</keyword>
<reference evidence="6" key="2">
    <citation type="submission" date="2021-03" db="UniProtKB">
        <authorList>
            <consortium name="EnsemblPlants"/>
        </authorList>
    </citation>
    <scope>IDENTIFICATION</scope>
</reference>
<keyword evidence="2" id="KW-0285">Flavoprotein</keyword>
<dbReference type="Gene3D" id="3.30.410.40">
    <property type="match status" value="1"/>
</dbReference>
<dbReference type="PANTHER" id="PTHR45968">
    <property type="entry name" value="OSJNBA0019K04.7 PROTEIN"/>
    <property type="match status" value="1"/>
</dbReference>
<evidence type="ECO:0000256" key="3">
    <source>
        <dbReference type="ARBA" id="ARBA00022729"/>
    </source>
</evidence>
<accession>A0A803PQW0</accession>